<dbReference type="PROSITE" id="PS00108">
    <property type="entry name" value="PROTEIN_KINASE_ST"/>
    <property type="match status" value="1"/>
</dbReference>
<keyword evidence="3" id="KW-0808">Transferase</keyword>
<keyword evidence="11" id="KW-0812">Transmembrane</keyword>
<feature type="compositionally biased region" description="Acidic residues" evidence="10">
    <location>
        <begin position="369"/>
        <end position="379"/>
    </location>
</feature>
<comment type="caution">
    <text evidence="14">The sequence shown here is derived from an EMBL/GenBank/DDBJ whole genome shotgun (WGS) entry which is preliminary data.</text>
</comment>
<evidence type="ECO:0000256" key="7">
    <source>
        <dbReference type="ARBA" id="ARBA00022840"/>
    </source>
</evidence>
<dbReference type="Gene3D" id="3.30.10.20">
    <property type="match status" value="1"/>
</dbReference>
<dbReference type="InterPro" id="IPR000719">
    <property type="entry name" value="Prot_kinase_dom"/>
</dbReference>
<dbReference type="PROSITE" id="PS51178">
    <property type="entry name" value="PASTA"/>
    <property type="match status" value="1"/>
</dbReference>
<dbReference type="InterPro" id="IPR008271">
    <property type="entry name" value="Ser/Thr_kinase_AS"/>
</dbReference>
<dbReference type="Pfam" id="PF00069">
    <property type="entry name" value="Pkinase"/>
    <property type="match status" value="1"/>
</dbReference>
<feature type="region of interest" description="Disordered" evidence="10">
    <location>
        <begin position="421"/>
        <end position="464"/>
    </location>
</feature>
<evidence type="ECO:0000256" key="1">
    <source>
        <dbReference type="ARBA" id="ARBA00012513"/>
    </source>
</evidence>
<feature type="transmembrane region" description="Helical" evidence="11">
    <location>
        <begin position="390"/>
        <end position="410"/>
    </location>
</feature>
<evidence type="ECO:0000313" key="15">
    <source>
        <dbReference type="Proteomes" id="UP000643279"/>
    </source>
</evidence>
<name>A0ABQ2AWY1_9MICC</name>
<comment type="catalytic activity">
    <reaction evidence="8">
        <text>L-threonyl-[protein] + ATP = O-phospho-L-threonyl-[protein] + ADP + H(+)</text>
        <dbReference type="Rhea" id="RHEA:46608"/>
        <dbReference type="Rhea" id="RHEA-COMP:11060"/>
        <dbReference type="Rhea" id="RHEA-COMP:11605"/>
        <dbReference type="ChEBI" id="CHEBI:15378"/>
        <dbReference type="ChEBI" id="CHEBI:30013"/>
        <dbReference type="ChEBI" id="CHEBI:30616"/>
        <dbReference type="ChEBI" id="CHEBI:61977"/>
        <dbReference type="ChEBI" id="CHEBI:456216"/>
        <dbReference type="EC" id="2.7.11.1"/>
    </reaction>
</comment>
<protein>
    <recommendedName>
        <fullName evidence="1">non-specific serine/threonine protein kinase</fullName>
        <ecNumber evidence="1">2.7.11.1</ecNumber>
    </recommendedName>
</protein>
<keyword evidence="7" id="KW-0067">ATP-binding</keyword>
<dbReference type="CDD" id="cd14014">
    <property type="entry name" value="STKc_PknB_like"/>
    <property type="match status" value="1"/>
</dbReference>
<keyword evidence="11" id="KW-0472">Membrane</keyword>
<feature type="domain" description="PASTA" evidence="13">
    <location>
        <begin position="465"/>
        <end position="528"/>
    </location>
</feature>
<keyword evidence="4" id="KW-0677">Repeat</keyword>
<dbReference type="InterPro" id="IPR005543">
    <property type="entry name" value="PASTA_dom"/>
</dbReference>
<keyword evidence="6" id="KW-0418">Kinase</keyword>
<evidence type="ECO:0000259" key="12">
    <source>
        <dbReference type="PROSITE" id="PS50011"/>
    </source>
</evidence>
<evidence type="ECO:0000256" key="3">
    <source>
        <dbReference type="ARBA" id="ARBA00022679"/>
    </source>
</evidence>
<dbReference type="SUPFAM" id="SSF56112">
    <property type="entry name" value="Protein kinase-like (PK-like)"/>
    <property type="match status" value="1"/>
</dbReference>
<dbReference type="Proteomes" id="UP000643279">
    <property type="component" value="Unassembled WGS sequence"/>
</dbReference>
<dbReference type="EC" id="2.7.11.1" evidence="1"/>
<feature type="compositionally biased region" description="Low complexity" evidence="10">
    <location>
        <begin position="534"/>
        <end position="553"/>
    </location>
</feature>
<comment type="catalytic activity">
    <reaction evidence="9">
        <text>L-seryl-[protein] + ATP = O-phospho-L-seryl-[protein] + ADP + H(+)</text>
        <dbReference type="Rhea" id="RHEA:17989"/>
        <dbReference type="Rhea" id="RHEA-COMP:9863"/>
        <dbReference type="Rhea" id="RHEA-COMP:11604"/>
        <dbReference type="ChEBI" id="CHEBI:15378"/>
        <dbReference type="ChEBI" id="CHEBI:29999"/>
        <dbReference type="ChEBI" id="CHEBI:30616"/>
        <dbReference type="ChEBI" id="CHEBI:83421"/>
        <dbReference type="ChEBI" id="CHEBI:456216"/>
        <dbReference type="EC" id="2.7.11.1"/>
    </reaction>
</comment>
<evidence type="ECO:0000256" key="9">
    <source>
        <dbReference type="ARBA" id="ARBA00048679"/>
    </source>
</evidence>
<keyword evidence="11" id="KW-1133">Transmembrane helix</keyword>
<dbReference type="PANTHER" id="PTHR43289">
    <property type="entry name" value="MITOGEN-ACTIVATED PROTEIN KINASE KINASE KINASE 20-RELATED"/>
    <property type="match status" value="1"/>
</dbReference>
<gene>
    <name evidence="14" type="ORF">GCM10007170_29410</name>
</gene>
<keyword evidence="15" id="KW-1185">Reference proteome</keyword>
<evidence type="ECO:0000256" key="6">
    <source>
        <dbReference type="ARBA" id="ARBA00022777"/>
    </source>
</evidence>
<dbReference type="RefSeq" id="WP_188572325.1">
    <property type="nucleotide sequence ID" value="NZ_BMFW01000015.1"/>
</dbReference>
<evidence type="ECO:0000256" key="5">
    <source>
        <dbReference type="ARBA" id="ARBA00022741"/>
    </source>
</evidence>
<dbReference type="Gene3D" id="3.30.200.20">
    <property type="entry name" value="Phosphorylase Kinase, domain 1"/>
    <property type="match status" value="1"/>
</dbReference>
<sequence length="575" mass="59114">MRPTTGITLGGRFQLTTRIAIGGMGEVWKAKDLVLGRIVAIKVLKEEYTGDPGFLQRFRAEARHTALLNHVGIANVFDYGEEEGSAYLVMELVPGQPLSSIIEHEQVLSPDRTLSIIAQTARALAVAHAQGLVHRDVKPGNLLITPDGRVKVTDFGIARLADQVPLTQTGQVMGTAQYLAPEQATGQTATGSSDIYSLGVIGYECLSGHRPFTGESQIAIALAQVNDAPPPLSETLPTPVRALLMSMLAKDPKDRPANAIKLAEAAEAIRNGDVSAARAAVPGMLLFDADTGPITAPVDTATAPTGVIGAQRDSTPTATSALPVVGAGAAGVAAGMAAGAAGASAAEREAPQGPLARANALAAERNWDQEEETYDDGPSDEPRRKGRSPWTWPLVALILLLLFALVGFLLNQAGLFSPAGNPTSGTTTSSAPPSSATPTKTTQSATPTQTRSTPTPTPTTQPTQTTVNVIPAAYLGKDYRQVQAALAGLGLQVTVLPQESSATPGTVLELNPTGTVPKGSLITVIYATAPTPAPTTAAPTPAPTSSSPVAGPTPISPLPTCTAGQTPGAPPTCLP</sequence>
<dbReference type="Gene3D" id="1.10.510.10">
    <property type="entry name" value="Transferase(Phosphotransferase) domain 1"/>
    <property type="match status" value="1"/>
</dbReference>
<evidence type="ECO:0000313" key="14">
    <source>
        <dbReference type="EMBL" id="GGH97963.1"/>
    </source>
</evidence>
<evidence type="ECO:0000256" key="8">
    <source>
        <dbReference type="ARBA" id="ARBA00047899"/>
    </source>
</evidence>
<evidence type="ECO:0000256" key="2">
    <source>
        <dbReference type="ARBA" id="ARBA00022527"/>
    </source>
</evidence>
<feature type="region of interest" description="Disordered" evidence="10">
    <location>
        <begin position="534"/>
        <end position="575"/>
    </location>
</feature>
<dbReference type="EMBL" id="BMFW01000015">
    <property type="protein sequence ID" value="GGH97963.1"/>
    <property type="molecule type" value="Genomic_DNA"/>
</dbReference>
<evidence type="ECO:0000256" key="11">
    <source>
        <dbReference type="SAM" id="Phobius"/>
    </source>
</evidence>
<evidence type="ECO:0000256" key="4">
    <source>
        <dbReference type="ARBA" id="ARBA00022737"/>
    </source>
</evidence>
<keyword evidence="5" id="KW-0547">Nucleotide-binding</keyword>
<feature type="domain" description="Protein kinase" evidence="12">
    <location>
        <begin position="13"/>
        <end position="269"/>
    </location>
</feature>
<dbReference type="Pfam" id="PF03793">
    <property type="entry name" value="PASTA"/>
    <property type="match status" value="1"/>
</dbReference>
<dbReference type="CDD" id="cd06577">
    <property type="entry name" value="PASTA_pknB"/>
    <property type="match status" value="1"/>
</dbReference>
<organism evidence="14 15">
    <name type="scientific">Arthrobacter liuii</name>
    <dbReference type="NCBI Taxonomy" id="1476996"/>
    <lineage>
        <taxon>Bacteria</taxon>
        <taxon>Bacillati</taxon>
        <taxon>Actinomycetota</taxon>
        <taxon>Actinomycetes</taxon>
        <taxon>Micrococcales</taxon>
        <taxon>Micrococcaceae</taxon>
        <taxon>Arthrobacter</taxon>
    </lineage>
</organism>
<proteinExistence type="predicted"/>
<dbReference type="SMART" id="SM00220">
    <property type="entry name" value="S_TKc"/>
    <property type="match status" value="1"/>
</dbReference>
<keyword evidence="2" id="KW-0723">Serine/threonine-protein kinase</keyword>
<evidence type="ECO:0000259" key="13">
    <source>
        <dbReference type="PROSITE" id="PS51178"/>
    </source>
</evidence>
<reference evidence="15" key="1">
    <citation type="journal article" date="2019" name="Int. J. Syst. Evol. Microbiol.">
        <title>The Global Catalogue of Microorganisms (GCM) 10K type strain sequencing project: providing services to taxonomists for standard genome sequencing and annotation.</title>
        <authorList>
            <consortium name="The Broad Institute Genomics Platform"/>
            <consortium name="The Broad Institute Genome Sequencing Center for Infectious Disease"/>
            <person name="Wu L."/>
            <person name="Ma J."/>
        </authorList>
    </citation>
    <scope>NUCLEOTIDE SEQUENCE [LARGE SCALE GENOMIC DNA]</scope>
    <source>
        <strain evidence="15">CGMCC 1.12778</strain>
    </source>
</reference>
<dbReference type="PANTHER" id="PTHR43289:SF6">
    <property type="entry name" value="SERINE_THREONINE-PROTEIN KINASE NEKL-3"/>
    <property type="match status" value="1"/>
</dbReference>
<dbReference type="InterPro" id="IPR011009">
    <property type="entry name" value="Kinase-like_dom_sf"/>
</dbReference>
<dbReference type="PROSITE" id="PS50011">
    <property type="entry name" value="PROTEIN_KINASE_DOM"/>
    <property type="match status" value="1"/>
</dbReference>
<evidence type="ECO:0000256" key="10">
    <source>
        <dbReference type="SAM" id="MobiDB-lite"/>
    </source>
</evidence>
<accession>A0ABQ2AWY1</accession>
<feature type="region of interest" description="Disordered" evidence="10">
    <location>
        <begin position="363"/>
        <end position="388"/>
    </location>
</feature>